<evidence type="ECO:0000259" key="2">
    <source>
        <dbReference type="Pfam" id="PF07693"/>
    </source>
</evidence>
<evidence type="ECO:0000313" key="3">
    <source>
        <dbReference type="EMBL" id="TXN37247.1"/>
    </source>
</evidence>
<keyword evidence="1" id="KW-0472">Membrane</keyword>
<organism evidence="3 4">
    <name type="scientific">Flagellimonas hymeniacidonis</name>
    <dbReference type="NCBI Taxonomy" id="2603628"/>
    <lineage>
        <taxon>Bacteria</taxon>
        <taxon>Pseudomonadati</taxon>
        <taxon>Bacteroidota</taxon>
        <taxon>Flavobacteriia</taxon>
        <taxon>Flavobacteriales</taxon>
        <taxon>Flavobacteriaceae</taxon>
        <taxon>Flagellimonas</taxon>
    </lineage>
</organism>
<dbReference type="SUPFAM" id="SSF52540">
    <property type="entry name" value="P-loop containing nucleoside triphosphate hydrolases"/>
    <property type="match status" value="1"/>
</dbReference>
<feature type="domain" description="KAP NTPase" evidence="2">
    <location>
        <begin position="42"/>
        <end position="415"/>
    </location>
</feature>
<dbReference type="InterPro" id="IPR027417">
    <property type="entry name" value="P-loop_NTPase"/>
</dbReference>
<dbReference type="EMBL" id="VRUR01000001">
    <property type="protein sequence ID" value="TXN37247.1"/>
    <property type="molecule type" value="Genomic_DNA"/>
</dbReference>
<keyword evidence="1" id="KW-0812">Transmembrane</keyword>
<dbReference type="Proteomes" id="UP000321456">
    <property type="component" value="Unassembled WGS sequence"/>
</dbReference>
<sequence>MLKYNLVSTHQAKMKYPIFLKTSPEGEDLFKGKSQEKIAGIIEEVIENQSFENHVIGLEGQWGSGKSNTIDILKRKFDTKEKPYHFFTYDTWGHQEDLTRRSFLEEILHELLSKKLLVNVDKKWENLEAQLLAKKSTKHTSKFPQIKRFWVLFTTSFLLFTILSTVIDDLVQASYISSSSFWIFLLKYLPPAIFLFFAFRDFWIEFRQMKPEDVGFDKNYDLSGWEKIGFLTFWFSGKDVTSREVENIIEEEPSVKKFKEYFQQIVGDLDTSKISGLVLIFDNMDRLSSFEKVMSLWSSIHTFFAECKYSKVWVLIPYDRTHLANFFDRQSPEKGRLIAHEFISKTFSTSFRISPPVISDWKGFFREKMSIAFGKDFFKNKKVVDEAYFIETIFDYSYPKSVNPRQIISYINSIVGLYKQWNNSIPIRYLALFTIKKHKILDSPIETISNRSYLGNLSGLFLEDNKLEQYMSALVFNVNLEKANEVLLKPEIEQIMVNANLDGLTEIKKHPQFLSYFDMVIKERVNSDSIILENISNVLVSCKDILNTSVYHNYWRRINNELDIKITNRKQYHEEFSNIHKLSLTESKFPNGKPKTILKQLIESCKKSVYQDDSKKVTSDYYTFLSSIQEFLQNEKIEIGITEIVPYCTADGNNYVKIIEEARENIAEYKILVTEKDICNYLIENDYGLTEVEKDSSQRYLLEIILEVNKASKLSMFKKHIETELDKVTYDQSEALGNLIIANRILMSDDKKPLKKKLSFETARGHFINEEPDEEAEYFYDLIATLIAYQTNKKYEGEEFIEILQKEREIDLIRLSSIIEYYISYGDLLKMCIHGDDYYELIADVAKHITNKSYGTSRLLASWVFKNWDDIQSTIFDGEFENFMRRFDRWEKHFSDDINVDNVVDSVDLALFTEIDIKEQQQYKSLKFVCDLTVKRFENFSTTEWASIFDKKNKEEKFFKHLYVKGKISNRILKSSDFNTAYENHMYKIISGEVENYDSSFWKELVIKERLNVNSLKRIFNVILDKLLHFDHSIKIKELLFFKEGLLNYCSNFWKYSSEVQRQILIPLLKNKKGFENFIIGNEDKIIRVFKASDEYIHDIKEAMKENLDTDIEAHNNSAKYIINNTKIGNLIKSDKKKESNEDDNEK</sequence>
<evidence type="ECO:0000256" key="1">
    <source>
        <dbReference type="SAM" id="Phobius"/>
    </source>
</evidence>
<protein>
    <recommendedName>
        <fullName evidence="2">KAP NTPase domain-containing protein</fullName>
    </recommendedName>
</protein>
<reference evidence="3 4" key="1">
    <citation type="submission" date="2019-08" db="EMBL/GenBank/DDBJ databases">
        <title>Professor.</title>
        <authorList>
            <person name="Park J.S."/>
        </authorList>
    </citation>
    <scope>NUCLEOTIDE SEQUENCE [LARGE SCALE GENOMIC DNA]</scope>
    <source>
        <strain evidence="3 4">176CP5-101</strain>
    </source>
</reference>
<evidence type="ECO:0000313" key="4">
    <source>
        <dbReference type="Proteomes" id="UP000321456"/>
    </source>
</evidence>
<keyword evidence="4" id="KW-1185">Reference proteome</keyword>
<keyword evidence="1" id="KW-1133">Transmembrane helix</keyword>
<dbReference type="AlphaFoldDB" id="A0A5C8V6A6"/>
<gene>
    <name evidence="3" type="ORF">FVB32_02880</name>
</gene>
<name>A0A5C8V6A6_9FLAO</name>
<dbReference type="Pfam" id="PF07693">
    <property type="entry name" value="KAP_NTPase"/>
    <property type="match status" value="1"/>
</dbReference>
<proteinExistence type="predicted"/>
<feature type="transmembrane region" description="Helical" evidence="1">
    <location>
        <begin position="179"/>
        <end position="199"/>
    </location>
</feature>
<dbReference type="InterPro" id="IPR011646">
    <property type="entry name" value="KAP_P-loop"/>
</dbReference>
<comment type="caution">
    <text evidence="3">The sequence shown here is derived from an EMBL/GenBank/DDBJ whole genome shotgun (WGS) entry which is preliminary data.</text>
</comment>
<accession>A0A5C8V6A6</accession>
<feature type="transmembrane region" description="Helical" evidence="1">
    <location>
        <begin position="149"/>
        <end position="167"/>
    </location>
</feature>